<dbReference type="Pfam" id="PF06810">
    <property type="entry name" value="Phage_scaffold"/>
    <property type="match status" value="1"/>
</dbReference>
<reference evidence="3" key="1">
    <citation type="journal article" date="2021" name="Proc. Natl. Acad. Sci. U.S.A.">
        <title>A Catalog of Tens of Thousands of Viruses from Human Metagenomes Reveals Hidden Associations with Chronic Diseases.</title>
        <authorList>
            <person name="Tisza M.J."/>
            <person name="Buck C.B."/>
        </authorList>
    </citation>
    <scope>NUCLEOTIDE SEQUENCE</scope>
    <source>
        <strain evidence="3">Ctzm5103</strain>
    </source>
</reference>
<name>A0A8S5TTA1_9CAUD</name>
<evidence type="ECO:0000256" key="2">
    <source>
        <dbReference type="SAM" id="MobiDB-lite"/>
    </source>
</evidence>
<feature type="coiled-coil region" evidence="1">
    <location>
        <begin position="27"/>
        <end position="88"/>
    </location>
</feature>
<dbReference type="InterPro" id="IPR009636">
    <property type="entry name" value="SCAF"/>
</dbReference>
<organism evidence="3">
    <name type="scientific">Siphoviridae sp. ctzm5103</name>
    <dbReference type="NCBI Taxonomy" id="2825750"/>
    <lineage>
        <taxon>Viruses</taxon>
        <taxon>Duplodnaviria</taxon>
        <taxon>Heunggongvirae</taxon>
        <taxon>Uroviricota</taxon>
        <taxon>Caudoviricetes</taxon>
    </lineage>
</organism>
<feature type="region of interest" description="Disordered" evidence="2">
    <location>
        <begin position="142"/>
        <end position="184"/>
    </location>
</feature>
<sequence length="184" mass="19952">MKREELTAAGLTDEQIDKVMKLNGDDINREKAKYSDYDDVKKQLEKANATIEGWKDYDAIKADVAKYQQEAENAKKEAAAKVQQLEDRAKVKDFTSGKKFVNELTRDAINAQLYDAMNDAANKGKSLDDLLKALTDGKTAIFKNDNAPTPPTVTQMAAAGAQPAAPAAAGAAAAPKASWNRFKG</sequence>
<proteinExistence type="predicted"/>
<evidence type="ECO:0000313" key="3">
    <source>
        <dbReference type="EMBL" id="DAF85391.1"/>
    </source>
</evidence>
<dbReference type="GO" id="GO:0019069">
    <property type="term" value="P:viral capsid assembly"/>
    <property type="evidence" value="ECO:0007669"/>
    <property type="project" value="InterPro"/>
</dbReference>
<accession>A0A8S5TTA1</accession>
<feature type="compositionally biased region" description="Low complexity" evidence="2">
    <location>
        <begin position="157"/>
        <end position="177"/>
    </location>
</feature>
<evidence type="ECO:0000256" key="1">
    <source>
        <dbReference type="SAM" id="Coils"/>
    </source>
</evidence>
<dbReference type="EMBL" id="BK015926">
    <property type="protein sequence ID" value="DAF85391.1"/>
    <property type="molecule type" value="Genomic_DNA"/>
</dbReference>
<keyword evidence="1" id="KW-0175">Coiled coil</keyword>
<protein>
    <submittedName>
        <fullName evidence="3">Minor structural protein</fullName>
    </submittedName>
</protein>